<reference evidence="2 3" key="1">
    <citation type="journal article" date="2016" name="Int. J. Syst. Evol. Microbiol.">
        <title>Pseudaminobacter manganicus sp. nov., isolated from sludge of a manganese mine.</title>
        <authorList>
            <person name="Li J."/>
            <person name="Huang J."/>
            <person name="Liao S."/>
            <person name="Wang G."/>
        </authorList>
    </citation>
    <scope>NUCLEOTIDE SEQUENCE [LARGE SCALE GENOMIC DNA]</scope>
    <source>
        <strain evidence="2 3">JH-7</strain>
    </source>
</reference>
<feature type="transmembrane region" description="Helical" evidence="1">
    <location>
        <begin position="126"/>
        <end position="143"/>
    </location>
</feature>
<keyword evidence="1" id="KW-0472">Membrane</keyword>
<proteinExistence type="predicted"/>
<protein>
    <recommendedName>
        <fullName evidence="4">Glycosyltransferase RgtA/B/C/D-like domain-containing protein</fullName>
    </recommendedName>
</protein>
<evidence type="ECO:0000313" key="2">
    <source>
        <dbReference type="EMBL" id="OQM77472.1"/>
    </source>
</evidence>
<sequence length="580" mass="63388">MTTARENTQEILRGSIRTSPIAILLVVIAGLAVLLMLPLTAPIGPMYWDVFIYFDAANRILNGQVPINDFFAPVGPLGYYIFTGGTILFPRAQPVLLAHWSWLVVTAPLIALIIMDVDRRSRNTALALLIPFLVFAVLPFNTRSFYPFPGSDGFGIYNRHTSQLLYVLVAALIFVRSARLLCIVIAVSMLALFFGKITGAVSGAILCLFALLAGRLSLRHAVIAALGFFAVLAIVEFSSGLVTSYLKDIFSLVAMNDETLAPRFVQSASLNFGVLASGLLLAALSAIANSRHLSADLGLIRREKTLHSVSRLLDNDALWLVVVLFAGVLFETQNTGSQAMILIWPAVLALLLHLEPATAKPKTLVATMALAGACVLPPLVYTVERAARAYIGSVKNVDLPNQHLKTLGAVNLRPRVMERTQRVLPILTSHHEAFTSFAKVGELPSPALYSEFGFQIGQLIEMDRNISSLLELEQKSGIHFSTIMTLEFVNPYPWLMNRNAPKYVAIGADPFRAVPNPDSQELKAVRAVDIAILPTCPLTDANLQLLKIYQQGLAQHIRIKLNDCADALVNPRLAARLPRQ</sequence>
<feature type="transmembrane region" description="Helical" evidence="1">
    <location>
        <begin position="193"/>
        <end position="214"/>
    </location>
</feature>
<evidence type="ECO:0000256" key="1">
    <source>
        <dbReference type="SAM" id="Phobius"/>
    </source>
</evidence>
<accession>A0A1V8RWB7</accession>
<feature type="transmembrane region" description="Helical" evidence="1">
    <location>
        <begin position="221"/>
        <end position="246"/>
    </location>
</feature>
<dbReference type="Proteomes" id="UP000191905">
    <property type="component" value="Unassembled WGS sequence"/>
</dbReference>
<organism evidence="2 3">
    <name type="scientific">Manganibacter manganicus</name>
    <dbReference type="NCBI Taxonomy" id="1873176"/>
    <lineage>
        <taxon>Bacteria</taxon>
        <taxon>Pseudomonadati</taxon>
        <taxon>Pseudomonadota</taxon>
        <taxon>Alphaproteobacteria</taxon>
        <taxon>Hyphomicrobiales</taxon>
        <taxon>Phyllobacteriaceae</taxon>
        <taxon>Manganibacter</taxon>
    </lineage>
</organism>
<feature type="transmembrane region" description="Helical" evidence="1">
    <location>
        <begin position="266"/>
        <end position="288"/>
    </location>
</feature>
<keyword evidence="3" id="KW-1185">Reference proteome</keyword>
<dbReference type="AlphaFoldDB" id="A0A1V8RWB7"/>
<dbReference type="EMBL" id="MDET01000001">
    <property type="protein sequence ID" value="OQM77472.1"/>
    <property type="molecule type" value="Genomic_DNA"/>
</dbReference>
<gene>
    <name evidence="2" type="ORF">BFN67_01125</name>
</gene>
<dbReference type="OrthoDB" id="7993201at2"/>
<feature type="transmembrane region" description="Helical" evidence="1">
    <location>
        <begin position="336"/>
        <end position="352"/>
    </location>
</feature>
<feature type="transmembrane region" description="Helical" evidence="1">
    <location>
        <begin position="96"/>
        <end position="114"/>
    </location>
</feature>
<evidence type="ECO:0008006" key="4">
    <source>
        <dbReference type="Google" id="ProtNLM"/>
    </source>
</evidence>
<keyword evidence="1" id="KW-0812">Transmembrane</keyword>
<keyword evidence="1" id="KW-1133">Transmembrane helix</keyword>
<feature type="transmembrane region" description="Helical" evidence="1">
    <location>
        <begin position="364"/>
        <end position="383"/>
    </location>
</feature>
<name>A0A1V8RWB7_9HYPH</name>
<feature type="transmembrane region" description="Helical" evidence="1">
    <location>
        <begin position="164"/>
        <end position="187"/>
    </location>
</feature>
<feature type="transmembrane region" description="Helical" evidence="1">
    <location>
        <begin position="309"/>
        <end position="330"/>
    </location>
</feature>
<feature type="transmembrane region" description="Helical" evidence="1">
    <location>
        <begin position="21"/>
        <end position="41"/>
    </location>
</feature>
<comment type="caution">
    <text evidence="2">The sequence shown here is derived from an EMBL/GenBank/DDBJ whole genome shotgun (WGS) entry which is preliminary data.</text>
</comment>
<evidence type="ECO:0000313" key="3">
    <source>
        <dbReference type="Proteomes" id="UP000191905"/>
    </source>
</evidence>
<feature type="transmembrane region" description="Helical" evidence="1">
    <location>
        <begin position="70"/>
        <end position="89"/>
    </location>
</feature>